<evidence type="ECO:0000259" key="1">
    <source>
        <dbReference type="Pfam" id="PF12697"/>
    </source>
</evidence>
<accession>A0A6A6H7E9</accession>
<name>A0A6A6H7E9_VIRVR</name>
<proteinExistence type="predicted"/>
<feature type="domain" description="AB hydrolase-1" evidence="1">
    <location>
        <begin position="10"/>
        <end position="247"/>
    </location>
</feature>
<reference evidence="2" key="1">
    <citation type="journal article" date="2020" name="Stud. Mycol.">
        <title>101 Dothideomycetes genomes: a test case for predicting lifestyles and emergence of pathogens.</title>
        <authorList>
            <person name="Haridas S."/>
            <person name="Albert R."/>
            <person name="Binder M."/>
            <person name="Bloem J."/>
            <person name="Labutti K."/>
            <person name="Salamov A."/>
            <person name="Andreopoulos B."/>
            <person name="Baker S."/>
            <person name="Barry K."/>
            <person name="Bills G."/>
            <person name="Bluhm B."/>
            <person name="Cannon C."/>
            <person name="Castanera R."/>
            <person name="Culley D."/>
            <person name="Daum C."/>
            <person name="Ezra D."/>
            <person name="Gonzalez J."/>
            <person name="Henrissat B."/>
            <person name="Kuo A."/>
            <person name="Liang C."/>
            <person name="Lipzen A."/>
            <person name="Lutzoni F."/>
            <person name="Magnuson J."/>
            <person name="Mondo S."/>
            <person name="Nolan M."/>
            <person name="Ohm R."/>
            <person name="Pangilinan J."/>
            <person name="Park H.-J."/>
            <person name="Ramirez L."/>
            <person name="Alfaro M."/>
            <person name="Sun H."/>
            <person name="Tritt A."/>
            <person name="Yoshinaga Y."/>
            <person name="Zwiers L.-H."/>
            <person name="Turgeon B."/>
            <person name="Goodwin S."/>
            <person name="Spatafora J."/>
            <person name="Crous P."/>
            <person name="Grigoriev I."/>
        </authorList>
    </citation>
    <scope>NUCLEOTIDE SEQUENCE</scope>
    <source>
        <strain evidence="2">Tuck. ex Michener</strain>
    </source>
</reference>
<evidence type="ECO:0000313" key="2">
    <source>
        <dbReference type="EMBL" id="KAF2233443.1"/>
    </source>
</evidence>
<dbReference type="InterPro" id="IPR052897">
    <property type="entry name" value="Sec-Metab_Biosynth_Hydrolase"/>
</dbReference>
<dbReference type="AlphaFoldDB" id="A0A6A6H7E9"/>
<protein>
    <submittedName>
        <fullName evidence="2">Alpha/beta-hydrolase</fullName>
    </submittedName>
</protein>
<organism evidence="2 3">
    <name type="scientific">Viridothelium virens</name>
    <name type="common">Speckled blister lichen</name>
    <name type="synonym">Trypethelium virens</name>
    <dbReference type="NCBI Taxonomy" id="1048519"/>
    <lineage>
        <taxon>Eukaryota</taxon>
        <taxon>Fungi</taxon>
        <taxon>Dikarya</taxon>
        <taxon>Ascomycota</taxon>
        <taxon>Pezizomycotina</taxon>
        <taxon>Dothideomycetes</taxon>
        <taxon>Dothideomycetes incertae sedis</taxon>
        <taxon>Trypetheliales</taxon>
        <taxon>Trypetheliaceae</taxon>
        <taxon>Viridothelium</taxon>
    </lineage>
</organism>
<dbReference type="Proteomes" id="UP000800092">
    <property type="component" value="Unassembled WGS sequence"/>
</dbReference>
<dbReference type="Pfam" id="PF12697">
    <property type="entry name" value="Abhydrolase_6"/>
    <property type="match status" value="1"/>
</dbReference>
<dbReference type="Gene3D" id="3.40.50.1820">
    <property type="entry name" value="alpha/beta hydrolase"/>
    <property type="match status" value="1"/>
</dbReference>
<dbReference type="PANTHER" id="PTHR37017:SF8">
    <property type="entry name" value="AB HYDROLASE-1 DOMAIN-CONTAINING PROTEIN"/>
    <property type="match status" value="1"/>
</dbReference>
<dbReference type="EMBL" id="ML991806">
    <property type="protein sequence ID" value="KAF2233443.1"/>
    <property type="molecule type" value="Genomic_DNA"/>
</dbReference>
<sequence>MSTSTANPTIIIVPGAWHPPPVYDGLVSRLNSASYDAFVPTLPSCNSSDPANATCSKDADVVRSAILPHLDEGKDVLVLAHSYGGIPAGGAAKGLSKAHRQKEGKQGGVIGLAYVSAFVVPAGVPLLAIMGGKHAPYVVENQPSEHNALIAKARHVCFNDLPDTEAEKLVDLLRPQSLISLNSPAPATAWAEPEFAGRLGFVRCMQDQALPPQFQDGFTDNSGVEWKKRDIDTGHAPFLGKPEEFIEILGEWVKEWKG</sequence>
<dbReference type="InterPro" id="IPR000073">
    <property type="entry name" value="AB_hydrolase_1"/>
</dbReference>
<evidence type="ECO:0000313" key="3">
    <source>
        <dbReference type="Proteomes" id="UP000800092"/>
    </source>
</evidence>
<dbReference type="GO" id="GO:0016787">
    <property type="term" value="F:hydrolase activity"/>
    <property type="evidence" value="ECO:0007669"/>
    <property type="project" value="UniProtKB-KW"/>
</dbReference>
<gene>
    <name evidence="2" type="ORF">EV356DRAFT_503493</name>
</gene>
<dbReference type="InterPro" id="IPR029058">
    <property type="entry name" value="AB_hydrolase_fold"/>
</dbReference>
<dbReference type="SUPFAM" id="SSF53474">
    <property type="entry name" value="alpha/beta-Hydrolases"/>
    <property type="match status" value="1"/>
</dbReference>
<dbReference type="OrthoDB" id="408373at2759"/>
<dbReference type="PANTHER" id="PTHR37017">
    <property type="entry name" value="AB HYDROLASE-1 DOMAIN-CONTAINING PROTEIN-RELATED"/>
    <property type="match status" value="1"/>
</dbReference>
<keyword evidence="2" id="KW-0378">Hydrolase</keyword>
<keyword evidence="3" id="KW-1185">Reference proteome</keyword>